<comment type="similarity">
    <text evidence="2">Belongs to the EAF family.</text>
</comment>
<comment type="subcellular location">
    <subcellularLocation>
        <location evidence="1">Nucleus</location>
    </subcellularLocation>
</comment>
<gene>
    <name evidence="12" type="ORF">BIW11_07230</name>
</gene>
<dbReference type="InParanoid" id="A0A1V9XUY8"/>
<dbReference type="GO" id="GO:0003711">
    <property type="term" value="F:transcription elongation factor activity"/>
    <property type="evidence" value="ECO:0007669"/>
    <property type="project" value="TreeGrafter"/>
</dbReference>
<dbReference type="InterPro" id="IPR027093">
    <property type="entry name" value="EAF_fam"/>
</dbReference>
<feature type="compositionally biased region" description="Low complexity" evidence="10">
    <location>
        <begin position="163"/>
        <end position="176"/>
    </location>
</feature>
<evidence type="ECO:0000256" key="5">
    <source>
        <dbReference type="ARBA" id="ARBA00023015"/>
    </source>
</evidence>
<feature type="compositionally biased region" description="Low complexity" evidence="10">
    <location>
        <begin position="221"/>
        <end position="232"/>
    </location>
</feature>
<dbReference type="FunCoup" id="A0A1V9XUY8">
    <property type="interactions" value="122"/>
</dbReference>
<evidence type="ECO:0000256" key="2">
    <source>
        <dbReference type="ARBA" id="ARBA00007798"/>
    </source>
</evidence>
<keyword evidence="13" id="KW-1185">Reference proteome</keyword>
<proteinExistence type="inferred from homology"/>
<dbReference type="PANTHER" id="PTHR15970">
    <property type="entry name" value="ELL-ASSOCIATED FACTOR EAF"/>
    <property type="match status" value="1"/>
</dbReference>
<evidence type="ECO:0000313" key="13">
    <source>
        <dbReference type="Proteomes" id="UP000192247"/>
    </source>
</evidence>
<dbReference type="GO" id="GO:0006368">
    <property type="term" value="P:transcription elongation by RNA polymerase II"/>
    <property type="evidence" value="ECO:0007669"/>
    <property type="project" value="InterPro"/>
</dbReference>
<protein>
    <recommendedName>
        <fullName evidence="3">Ell-associated factor Eaf</fullName>
    </recommendedName>
</protein>
<evidence type="ECO:0000313" key="12">
    <source>
        <dbReference type="EMBL" id="OQR77251.1"/>
    </source>
</evidence>
<keyword evidence="8" id="KW-0539">Nucleus</keyword>
<feature type="region of interest" description="Disordered" evidence="10">
    <location>
        <begin position="1"/>
        <end position="30"/>
    </location>
</feature>
<sequence>MARVDVEQRHQVSVTVPHHDSSASTVFRGSQRPYQKECVLIIDHRTGEVTLERLSCNVQLKKTRAEGSSKVSLGTQPGGPPAATNHNRPLTPSTIGQQQGGQSMSGSQNDGVDQLNSVNPKIKRPSPPMPPQRAHTSSPVSSGAAKQRISPVAGSVTSGNNVSSLQQQSAGSSSRQGMKGGSPGSTNSTSGRRAQPSLAANSMPMLIDDTGRLDETNLNFQQQAPQQNSQASGGHSHLGSRPSSGPFQSTMPLPQDSNTEVVEMSEGSSSSSSSSGSSSEGSDSESDTETTLAAKRLPGGPSVAPSVPTLPTTSSINGGYGSHGSHSAAHAAHHPPTANSKGSMPKLSQLSEDLQLSESGSDSD</sequence>
<feature type="compositionally biased region" description="Polar residues" evidence="10">
    <location>
        <begin position="84"/>
        <end position="95"/>
    </location>
</feature>
<evidence type="ECO:0000256" key="1">
    <source>
        <dbReference type="ARBA" id="ARBA00004123"/>
    </source>
</evidence>
<evidence type="ECO:0000256" key="6">
    <source>
        <dbReference type="ARBA" id="ARBA00023159"/>
    </source>
</evidence>
<keyword evidence="6" id="KW-0010">Activator</keyword>
<dbReference type="Pfam" id="PF09816">
    <property type="entry name" value="EAF"/>
    <property type="match status" value="1"/>
</dbReference>
<evidence type="ECO:0000256" key="10">
    <source>
        <dbReference type="SAM" id="MobiDB-lite"/>
    </source>
</evidence>
<dbReference type="InterPro" id="IPR019194">
    <property type="entry name" value="Tscrpt_elong_fac_Eaf_N"/>
</dbReference>
<feature type="compositionally biased region" description="Polar residues" evidence="10">
    <location>
        <begin position="109"/>
        <end position="119"/>
    </location>
</feature>
<keyword evidence="4" id="KW-0597">Phosphoprotein</keyword>
<dbReference type="GO" id="GO:0032783">
    <property type="term" value="C:super elongation complex"/>
    <property type="evidence" value="ECO:0007669"/>
    <property type="project" value="InterPro"/>
</dbReference>
<evidence type="ECO:0000256" key="9">
    <source>
        <dbReference type="ARBA" id="ARBA00025617"/>
    </source>
</evidence>
<evidence type="ECO:0000259" key="11">
    <source>
        <dbReference type="Pfam" id="PF09816"/>
    </source>
</evidence>
<dbReference type="OrthoDB" id="125903at2759"/>
<evidence type="ECO:0000256" key="7">
    <source>
        <dbReference type="ARBA" id="ARBA00023163"/>
    </source>
</evidence>
<organism evidence="12 13">
    <name type="scientific">Tropilaelaps mercedesae</name>
    <dbReference type="NCBI Taxonomy" id="418985"/>
    <lineage>
        <taxon>Eukaryota</taxon>
        <taxon>Metazoa</taxon>
        <taxon>Ecdysozoa</taxon>
        <taxon>Arthropoda</taxon>
        <taxon>Chelicerata</taxon>
        <taxon>Arachnida</taxon>
        <taxon>Acari</taxon>
        <taxon>Parasitiformes</taxon>
        <taxon>Mesostigmata</taxon>
        <taxon>Gamasina</taxon>
        <taxon>Dermanyssoidea</taxon>
        <taxon>Laelapidae</taxon>
        <taxon>Tropilaelaps</taxon>
    </lineage>
</organism>
<feature type="compositionally biased region" description="Basic and acidic residues" evidence="10">
    <location>
        <begin position="1"/>
        <end position="10"/>
    </location>
</feature>
<feature type="region of interest" description="Disordered" evidence="10">
    <location>
        <begin position="62"/>
        <end position="364"/>
    </location>
</feature>
<comment type="function">
    <text evidence="9">Promotes transcriptional elongation by Su(Tpl)/ELL. Essential for development.</text>
</comment>
<name>A0A1V9XUY8_9ACAR</name>
<evidence type="ECO:0000256" key="4">
    <source>
        <dbReference type="ARBA" id="ARBA00022553"/>
    </source>
</evidence>
<feature type="compositionally biased region" description="Low complexity" evidence="10">
    <location>
        <begin position="265"/>
        <end position="281"/>
    </location>
</feature>
<comment type="caution">
    <text evidence="12">The sequence shown here is derived from an EMBL/GenBank/DDBJ whole genome shotgun (WGS) entry which is preliminary data.</text>
</comment>
<dbReference type="Proteomes" id="UP000192247">
    <property type="component" value="Unassembled WGS sequence"/>
</dbReference>
<feature type="compositionally biased region" description="Polar residues" evidence="10">
    <location>
        <begin position="241"/>
        <end position="260"/>
    </location>
</feature>
<dbReference type="PANTHER" id="PTHR15970:SF2">
    <property type="entry name" value="ELL-ASSOCIATED FACTOR EAF"/>
    <property type="match status" value="1"/>
</dbReference>
<evidence type="ECO:0000256" key="3">
    <source>
        <dbReference type="ARBA" id="ARBA00021452"/>
    </source>
</evidence>
<evidence type="ECO:0000256" key="8">
    <source>
        <dbReference type="ARBA" id="ARBA00023242"/>
    </source>
</evidence>
<feature type="domain" description="Transcription elongation factor Eaf N-terminal" evidence="11">
    <location>
        <begin position="7"/>
        <end position="65"/>
    </location>
</feature>
<accession>A0A1V9XUY8</accession>
<dbReference type="EMBL" id="MNPL01003784">
    <property type="protein sequence ID" value="OQR77251.1"/>
    <property type="molecule type" value="Genomic_DNA"/>
</dbReference>
<keyword evidence="7" id="KW-0804">Transcription</keyword>
<keyword evidence="5" id="KW-0805">Transcription regulation</keyword>
<dbReference type="AlphaFoldDB" id="A0A1V9XUY8"/>
<reference evidence="12 13" key="1">
    <citation type="journal article" date="2017" name="Gigascience">
        <title>Draft genome of the honey bee ectoparasitic mite, Tropilaelaps mercedesae, is shaped by the parasitic life history.</title>
        <authorList>
            <person name="Dong X."/>
            <person name="Armstrong S.D."/>
            <person name="Xia D."/>
            <person name="Makepeace B.L."/>
            <person name="Darby A.C."/>
            <person name="Kadowaki T."/>
        </authorList>
    </citation>
    <scope>NUCLEOTIDE SEQUENCE [LARGE SCALE GENOMIC DNA]</scope>
    <source>
        <strain evidence="12">Wuxi-XJTLU</strain>
    </source>
</reference>
<dbReference type="STRING" id="418985.A0A1V9XUY8"/>
<feature type="compositionally biased region" description="Low complexity" evidence="10">
    <location>
        <begin position="347"/>
        <end position="364"/>
    </location>
</feature>
<feature type="compositionally biased region" description="Low complexity" evidence="10">
    <location>
        <begin position="96"/>
        <end position="108"/>
    </location>
</feature>